<dbReference type="PROSITE" id="PS50001">
    <property type="entry name" value="SH2"/>
    <property type="match status" value="1"/>
</dbReference>
<dbReference type="PANTHER" id="PTHR14388:SF17">
    <property type="entry name" value="SH2 DOMAIN-CONTAINING PROTEIN"/>
    <property type="match status" value="1"/>
</dbReference>
<dbReference type="AlphaFoldDB" id="A0A164QCR1"/>
<organism evidence="4 5">
    <name type="scientific">Daphnia magna</name>
    <dbReference type="NCBI Taxonomy" id="35525"/>
    <lineage>
        <taxon>Eukaryota</taxon>
        <taxon>Metazoa</taxon>
        <taxon>Ecdysozoa</taxon>
        <taxon>Arthropoda</taxon>
        <taxon>Crustacea</taxon>
        <taxon>Branchiopoda</taxon>
        <taxon>Diplostraca</taxon>
        <taxon>Cladocera</taxon>
        <taxon>Anomopoda</taxon>
        <taxon>Daphniidae</taxon>
        <taxon>Daphnia</taxon>
    </lineage>
</organism>
<feature type="compositionally biased region" description="Gly residues" evidence="2">
    <location>
        <begin position="44"/>
        <end position="56"/>
    </location>
</feature>
<feature type="compositionally biased region" description="Low complexity" evidence="2">
    <location>
        <begin position="57"/>
        <end position="71"/>
    </location>
</feature>
<name>A0A164QCR1_9CRUS</name>
<evidence type="ECO:0000259" key="3">
    <source>
        <dbReference type="PROSITE" id="PS50001"/>
    </source>
</evidence>
<feature type="compositionally biased region" description="Low complexity" evidence="2">
    <location>
        <begin position="576"/>
        <end position="589"/>
    </location>
</feature>
<feature type="region of interest" description="Disordered" evidence="2">
    <location>
        <begin position="257"/>
        <end position="322"/>
    </location>
</feature>
<evidence type="ECO:0000256" key="1">
    <source>
        <dbReference type="PROSITE-ProRule" id="PRU00191"/>
    </source>
</evidence>
<feature type="compositionally biased region" description="Polar residues" evidence="2">
    <location>
        <begin position="262"/>
        <end position="273"/>
    </location>
</feature>
<dbReference type="SMART" id="SM00252">
    <property type="entry name" value="SH2"/>
    <property type="match status" value="1"/>
</dbReference>
<proteinExistence type="predicted"/>
<keyword evidence="5" id="KW-1185">Reference proteome</keyword>
<keyword evidence="1" id="KW-0727">SH2 domain</keyword>
<feature type="region of interest" description="Disordered" evidence="2">
    <location>
        <begin position="1"/>
        <end position="89"/>
    </location>
</feature>
<feature type="compositionally biased region" description="Pro residues" evidence="2">
    <location>
        <begin position="478"/>
        <end position="500"/>
    </location>
</feature>
<dbReference type="Gene3D" id="3.30.505.10">
    <property type="entry name" value="SH2 domain"/>
    <property type="match status" value="1"/>
</dbReference>
<feature type="region of interest" description="Disordered" evidence="2">
    <location>
        <begin position="916"/>
        <end position="939"/>
    </location>
</feature>
<sequence>MPQLWKTGKPATAASAPANQQQGSAMSPPAKGFFICPPKLVLGEAGGGGGGGGGGDTPSSASSSNGFFSFPSSPPSSPTSPTHHQHPPKYDQLLNELRRAQERRGRLQNDAAMGVSSQPLQPAAATAATASTVLLKNAPLETMLLRRTIRSPEPPSGAYVNHFNSSGAAGFAQRLDPAGSKSPRMTNKAAPKKVRFLEDGTGNLHTSVFGGSAESIGSLLDSHSQELNQSGGTDDIDSLISSLISYSDATDHRLVEDKPEAKTTNGTAKNHNNADGLDLRELRITATQEEDVRQKLNESTSSSGEDGQRQQQQQAEKATLHHTRSGVLDNFLDIFRCGNAEVVDQRQTVVHLEPDDPNSVDSGSVLSELDFEETSSTITDIDSNKTFSLHSPDNSVDHRIDDWSQVSDLLERSLQEIRQMEEDTNKSHPVDGKSTEKSKREPLYELIGWKRNPPLVQLDLRGSKPFPLPSTTSAPAPQREPSPPRSPSPLPLPPPTPPPVETDVWIPRQDWVPPAAPTPAPMVKQADKVWIRRPTLSVATNSHNSSNNNNKESAAVRKSPATEETNSIYGRLWETSSSPNNSSRSSSCSAEAEEKPTSSTEAELTAIRSMARKARLEHWRLTGMSSSSPVEEGTTQLNNSNPSIVIEPSSSSPSPAYLSSLPLFNHRAIKTGIQLTWPPPPLPQSPSSSATATPVTPTLPPLPATSTDGCHHLHAPQGPSHNGHSPKCFGHQRIFQWPIPALKLANKRPKQAVQPQQDNTTHPLGGTEQRKETGKPSWRPAKPANLEEAQDWYWTEEFPLAAGLEPGTGNMSAWFHAAISRWEAERRLTNQPAGAFLARLTERLWGYAISVRNPSGNVSHFLIDAGEKRCHKKYTLLGSNDPPHKSLRELIQYYGKHALTPDGSEKLLFPCPQESSVAFPGPASPNVNGSSPSRLIKST</sequence>
<feature type="compositionally biased region" description="Low complexity" evidence="2">
    <location>
        <begin position="541"/>
        <end position="550"/>
    </location>
</feature>
<evidence type="ECO:0000256" key="2">
    <source>
        <dbReference type="SAM" id="MobiDB-lite"/>
    </source>
</evidence>
<feature type="region of interest" description="Disordered" evidence="2">
    <location>
        <begin position="678"/>
        <end position="699"/>
    </location>
</feature>
<dbReference type="PANTHER" id="PTHR14388">
    <property type="entry name" value="T CELL-SPECIFIC ADAPTER PROTEIN TSAD"/>
    <property type="match status" value="1"/>
</dbReference>
<reference evidence="4 5" key="1">
    <citation type="submission" date="2016-03" db="EMBL/GenBank/DDBJ databases">
        <title>EvidentialGene: Evidence-directed Construction of Genes on Genomes.</title>
        <authorList>
            <person name="Gilbert D.G."/>
            <person name="Choi J.-H."/>
            <person name="Mockaitis K."/>
            <person name="Colbourne J."/>
            <person name="Pfrender M."/>
        </authorList>
    </citation>
    <scope>NUCLEOTIDE SEQUENCE [LARGE SCALE GENOMIC DNA]</scope>
    <source>
        <strain evidence="4 5">Xinb3</strain>
        <tissue evidence="4">Complete organism</tissue>
    </source>
</reference>
<dbReference type="InterPro" id="IPR000980">
    <property type="entry name" value="SH2"/>
</dbReference>
<accession>A0A164QCR1</accession>
<dbReference type="Pfam" id="PF00017">
    <property type="entry name" value="SH2"/>
    <property type="match status" value="1"/>
</dbReference>
<dbReference type="GO" id="GO:0005737">
    <property type="term" value="C:cytoplasm"/>
    <property type="evidence" value="ECO:0007669"/>
    <property type="project" value="TreeGrafter"/>
</dbReference>
<evidence type="ECO:0000313" key="5">
    <source>
        <dbReference type="Proteomes" id="UP000076858"/>
    </source>
</evidence>
<feature type="region of interest" description="Disordered" evidence="2">
    <location>
        <begin position="746"/>
        <end position="783"/>
    </location>
</feature>
<feature type="region of interest" description="Disordered" evidence="2">
    <location>
        <begin position="537"/>
        <end position="604"/>
    </location>
</feature>
<gene>
    <name evidence="4" type="ORF">APZ42_028748</name>
</gene>
<protein>
    <recommendedName>
        <fullName evidence="3">SH2 domain-containing protein</fullName>
    </recommendedName>
</protein>
<dbReference type="Proteomes" id="UP000076858">
    <property type="component" value="Unassembled WGS sequence"/>
</dbReference>
<dbReference type="STRING" id="35525.A0A164QCR1"/>
<feature type="compositionally biased region" description="Polar residues" evidence="2">
    <location>
        <begin position="925"/>
        <end position="939"/>
    </location>
</feature>
<feature type="domain" description="SH2" evidence="3">
    <location>
        <begin position="814"/>
        <end position="911"/>
    </location>
</feature>
<feature type="region of interest" description="Disordered" evidence="2">
    <location>
        <begin position="456"/>
        <end position="504"/>
    </location>
</feature>
<comment type="caution">
    <text evidence="4">The sequence shown here is derived from an EMBL/GenBank/DDBJ whole genome shotgun (WGS) entry which is preliminary data.</text>
</comment>
<dbReference type="SUPFAM" id="SSF55550">
    <property type="entry name" value="SH2 domain"/>
    <property type="match status" value="1"/>
</dbReference>
<feature type="compositionally biased region" description="Polar residues" evidence="2">
    <location>
        <begin position="753"/>
        <end position="762"/>
    </location>
</feature>
<feature type="compositionally biased region" description="Low complexity" evidence="2">
    <location>
        <begin position="685"/>
        <end position="696"/>
    </location>
</feature>
<dbReference type="InterPro" id="IPR036860">
    <property type="entry name" value="SH2_dom_sf"/>
</dbReference>
<dbReference type="OrthoDB" id="10003345at2759"/>
<evidence type="ECO:0000313" key="4">
    <source>
        <dbReference type="EMBL" id="KZS07638.1"/>
    </source>
</evidence>
<dbReference type="FunFam" id="3.30.505.10:FF:000116">
    <property type="entry name" value="SH2 domain-containing protein 4B"/>
    <property type="match status" value="1"/>
</dbReference>
<dbReference type="EMBL" id="LRGB01002451">
    <property type="protein sequence ID" value="KZS07638.1"/>
    <property type="molecule type" value="Genomic_DNA"/>
</dbReference>
<feature type="region of interest" description="Disordered" evidence="2">
    <location>
        <begin position="419"/>
        <end position="439"/>
    </location>
</feature>